<dbReference type="Proteomes" id="UP000232875">
    <property type="component" value="Unassembled WGS sequence"/>
</dbReference>
<protein>
    <recommendedName>
        <fullName evidence="3">Dienelactone hydrolase domain-containing protein</fullName>
    </recommendedName>
</protein>
<dbReference type="PANTHER" id="PTHR47668">
    <property type="entry name" value="DIENELACTONE HYDROLASE FAMILY PROTEIN (AFU_ORTHOLOGUE AFUA_6G01940)"/>
    <property type="match status" value="1"/>
</dbReference>
<evidence type="ECO:0000259" key="3">
    <source>
        <dbReference type="Pfam" id="PF01738"/>
    </source>
</evidence>
<name>A0A2N1JDP7_9BASI</name>
<evidence type="ECO:0000313" key="5">
    <source>
        <dbReference type="Proteomes" id="UP000232875"/>
    </source>
</evidence>
<evidence type="ECO:0000256" key="1">
    <source>
        <dbReference type="ARBA" id="ARBA00047591"/>
    </source>
</evidence>
<dbReference type="EMBL" id="KZ454988">
    <property type="protein sequence ID" value="PKI84675.1"/>
    <property type="molecule type" value="Genomic_DNA"/>
</dbReference>
<dbReference type="Gene3D" id="3.40.50.1820">
    <property type="entry name" value="alpha/beta hydrolase"/>
    <property type="match status" value="1"/>
</dbReference>
<dbReference type="SUPFAM" id="SSF53474">
    <property type="entry name" value="alpha/beta-Hydrolases"/>
    <property type="match status" value="1"/>
</dbReference>
<evidence type="ECO:0000256" key="2">
    <source>
        <dbReference type="ARBA" id="ARBA00048461"/>
    </source>
</evidence>
<dbReference type="STRING" id="2020962.A0A2N1JDP7"/>
<dbReference type="InterPro" id="IPR002925">
    <property type="entry name" value="Dienelactn_hydro"/>
</dbReference>
<dbReference type="Pfam" id="PF01738">
    <property type="entry name" value="DLH"/>
    <property type="match status" value="1"/>
</dbReference>
<dbReference type="AlphaFoldDB" id="A0A2N1JDP7"/>
<feature type="domain" description="Dienelactone hydrolase" evidence="3">
    <location>
        <begin position="30"/>
        <end position="246"/>
    </location>
</feature>
<dbReference type="OrthoDB" id="2147163at2759"/>
<organism evidence="4 5">
    <name type="scientific">Malassezia vespertilionis</name>
    <dbReference type="NCBI Taxonomy" id="2020962"/>
    <lineage>
        <taxon>Eukaryota</taxon>
        <taxon>Fungi</taxon>
        <taxon>Dikarya</taxon>
        <taxon>Basidiomycota</taxon>
        <taxon>Ustilaginomycotina</taxon>
        <taxon>Malasseziomycetes</taxon>
        <taxon>Malasseziales</taxon>
        <taxon>Malasseziaceae</taxon>
        <taxon>Malassezia</taxon>
    </lineage>
</organism>
<accession>A0A2N1JDP7</accession>
<dbReference type="PANTHER" id="PTHR47668:SF1">
    <property type="entry name" value="DIENELACTONE HYDROLASE DOMAIN-CONTAINING PROTEIN-RELATED"/>
    <property type="match status" value="1"/>
</dbReference>
<dbReference type="InterPro" id="IPR029058">
    <property type="entry name" value="AB_hydrolase_fold"/>
</dbReference>
<comment type="catalytic activity">
    <reaction evidence="1">
        <text>a diacylglycerol + H2O = a monoacylglycerol + a fatty acid + H(+)</text>
        <dbReference type="Rhea" id="RHEA:32731"/>
        <dbReference type="ChEBI" id="CHEBI:15377"/>
        <dbReference type="ChEBI" id="CHEBI:15378"/>
        <dbReference type="ChEBI" id="CHEBI:17408"/>
        <dbReference type="ChEBI" id="CHEBI:18035"/>
        <dbReference type="ChEBI" id="CHEBI:28868"/>
    </reaction>
</comment>
<comment type="catalytic activity">
    <reaction evidence="2">
        <text>a monoacylglycerol + H2O = glycerol + a fatty acid + H(+)</text>
        <dbReference type="Rhea" id="RHEA:15245"/>
        <dbReference type="ChEBI" id="CHEBI:15377"/>
        <dbReference type="ChEBI" id="CHEBI:15378"/>
        <dbReference type="ChEBI" id="CHEBI:17408"/>
        <dbReference type="ChEBI" id="CHEBI:17754"/>
        <dbReference type="ChEBI" id="CHEBI:28868"/>
    </reaction>
</comment>
<keyword evidence="5" id="KW-1185">Reference proteome</keyword>
<proteinExistence type="predicted"/>
<gene>
    <name evidence="4" type="ORF">MVES_001315</name>
</gene>
<reference evidence="4 5" key="1">
    <citation type="submission" date="2017-10" db="EMBL/GenBank/DDBJ databases">
        <title>A novel species of cold-tolerant Malassezia isolated from bats.</title>
        <authorList>
            <person name="Lorch J.M."/>
            <person name="Palmer J.M."/>
            <person name="Vanderwolf K.J."/>
            <person name="Schmidt K.Z."/>
            <person name="Verant M.L."/>
            <person name="Weller T.J."/>
            <person name="Blehert D.S."/>
        </authorList>
    </citation>
    <scope>NUCLEOTIDE SEQUENCE [LARGE SCALE GENOMIC DNA]</scope>
    <source>
        <strain evidence="4 5">NWHC:44797-103</strain>
    </source>
</reference>
<dbReference type="GO" id="GO:0016787">
    <property type="term" value="F:hydrolase activity"/>
    <property type="evidence" value="ECO:0007669"/>
    <property type="project" value="InterPro"/>
</dbReference>
<evidence type="ECO:0000313" key="4">
    <source>
        <dbReference type="EMBL" id="PKI84675.1"/>
    </source>
</evidence>
<sequence>MSTSNKACCTLPPVQTDYKPKGTMEKVAGIDSYVTGDANATNVILCVYDIFGFWETTQQGADMLAAASKAKVVMPDFLRNKPWPIDAFPPRNDDESKRFNEWLETVGNVGNSVKEVLAISTALKEGGAERLGLYGFCWGGKVVSYVAGQSSPFVGVALVHPAFVAPEDANNVTVPIAFFPSKDEPKKDTDEFWRLLKEKAPKAAEKSEYVYYGENHHGFAAARADLKDPSNFKAYEDVYNRLCAFFCGLF</sequence>